<evidence type="ECO:0000313" key="2">
    <source>
        <dbReference type="EMBL" id="KAH3848017.1"/>
    </source>
</evidence>
<keyword evidence="1" id="KW-1133">Transmembrane helix</keyword>
<dbReference type="Proteomes" id="UP000828390">
    <property type="component" value="Unassembled WGS sequence"/>
</dbReference>
<dbReference type="EMBL" id="JAIWYP010000003">
    <property type="protein sequence ID" value="KAH3848017.1"/>
    <property type="molecule type" value="Genomic_DNA"/>
</dbReference>
<keyword evidence="3" id="KW-1185">Reference proteome</keyword>
<organism evidence="2 3">
    <name type="scientific">Dreissena polymorpha</name>
    <name type="common">Zebra mussel</name>
    <name type="synonym">Mytilus polymorpha</name>
    <dbReference type="NCBI Taxonomy" id="45954"/>
    <lineage>
        <taxon>Eukaryota</taxon>
        <taxon>Metazoa</taxon>
        <taxon>Spiralia</taxon>
        <taxon>Lophotrochozoa</taxon>
        <taxon>Mollusca</taxon>
        <taxon>Bivalvia</taxon>
        <taxon>Autobranchia</taxon>
        <taxon>Heteroconchia</taxon>
        <taxon>Euheterodonta</taxon>
        <taxon>Imparidentia</taxon>
        <taxon>Neoheterodontei</taxon>
        <taxon>Myida</taxon>
        <taxon>Dreissenoidea</taxon>
        <taxon>Dreissenidae</taxon>
        <taxon>Dreissena</taxon>
    </lineage>
</organism>
<sequence>MLAVERLLPACVIGLSVWGIIINRALVLIYSCSSFCGGNICITAMGLLAPRPTFLLSQTVLGPAMAELLCQCVALK</sequence>
<evidence type="ECO:0000313" key="3">
    <source>
        <dbReference type="Proteomes" id="UP000828390"/>
    </source>
</evidence>
<feature type="transmembrane region" description="Helical" evidence="1">
    <location>
        <begin position="7"/>
        <end position="30"/>
    </location>
</feature>
<reference evidence="2" key="1">
    <citation type="journal article" date="2019" name="bioRxiv">
        <title>The Genome of the Zebra Mussel, Dreissena polymorpha: A Resource for Invasive Species Research.</title>
        <authorList>
            <person name="McCartney M.A."/>
            <person name="Auch B."/>
            <person name="Kono T."/>
            <person name="Mallez S."/>
            <person name="Zhang Y."/>
            <person name="Obille A."/>
            <person name="Becker A."/>
            <person name="Abrahante J.E."/>
            <person name="Garbe J."/>
            <person name="Badalamenti J.P."/>
            <person name="Herman A."/>
            <person name="Mangelson H."/>
            <person name="Liachko I."/>
            <person name="Sullivan S."/>
            <person name="Sone E.D."/>
            <person name="Koren S."/>
            <person name="Silverstein K.A.T."/>
            <person name="Beckman K.B."/>
            <person name="Gohl D.M."/>
        </authorList>
    </citation>
    <scope>NUCLEOTIDE SEQUENCE</scope>
    <source>
        <strain evidence="2">Duluth1</strain>
        <tissue evidence="2">Whole animal</tissue>
    </source>
</reference>
<accession>A0A9D4KXK3</accession>
<keyword evidence="1" id="KW-0472">Membrane</keyword>
<protein>
    <submittedName>
        <fullName evidence="2">Uncharacterized protein</fullName>
    </submittedName>
</protein>
<gene>
    <name evidence="2" type="ORF">DPMN_090354</name>
</gene>
<evidence type="ECO:0000256" key="1">
    <source>
        <dbReference type="SAM" id="Phobius"/>
    </source>
</evidence>
<proteinExistence type="predicted"/>
<keyword evidence="1" id="KW-0812">Transmembrane</keyword>
<reference evidence="2" key="2">
    <citation type="submission" date="2020-11" db="EMBL/GenBank/DDBJ databases">
        <authorList>
            <person name="McCartney M.A."/>
            <person name="Auch B."/>
            <person name="Kono T."/>
            <person name="Mallez S."/>
            <person name="Becker A."/>
            <person name="Gohl D.M."/>
            <person name="Silverstein K.A.T."/>
            <person name="Koren S."/>
            <person name="Bechman K.B."/>
            <person name="Herman A."/>
            <person name="Abrahante J.E."/>
            <person name="Garbe J."/>
        </authorList>
    </citation>
    <scope>NUCLEOTIDE SEQUENCE</scope>
    <source>
        <strain evidence="2">Duluth1</strain>
        <tissue evidence="2">Whole animal</tissue>
    </source>
</reference>
<dbReference type="AlphaFoldDB" id="A0A9D4KXK3"/>
<name>A0A9D4KXK3_DREPO</name>
<comment type="caution">
    <text evidence="2">The sequence shown here is derived from an EMBL/GenBank/DDBJ whole genome shotgun (WGS) entry which is preliminary data.</text>
</comment>